<dbReference type="eggNOG" id="ENOG502S91X">
    <property type="taxonomic scope" value="Eukaryota"/>
</dbReference>
<dbReference type="OrthoDB" id="75028at2759"/>
<evidence type="ECO:0000313" key="3">
    <source>
        <dbReference type="Proteomes" id="UP000030762"/>
    </source>
</evidence>
<dbReference type="InParanoid" id="T0S3I7"/>
<accession>T0S3I7</accession>
<feature type="coiled-coil region" evidence="1">
    <location>
        <begin position="99"/>
        <end position="130"/>
    </location>
</feature>
<keyword evidence="3" id="KW-1185">Reference proteome</keyword>
<dbReference type="OMA" id="DNMAVRR"/>
<protein>
    <recommendedName>
        <fullName evidence="4">START domain-containing protein</fullName>
    </recommendedName>
</protein>
<dbReference type="AlphaFoldDB" id="T0S3I7"/>
<dbReference type="GeneID" id="19946269"/>
<dbReference type="Proteomes" id="UP000030762">
    <property type="component" value="Unassembled WGS sequence"/>
</dbReference>
<reference evidence="2 3" key="1">
    <citation type="submission" date="2012-04" db="EMBL/GenBank/DDBJ databases">
        <title>The Genome Sequence of Saprolegnia declina VS20.</title>
        <authorList>
            <consortium name="The Broad Institute Genome Sequencing Platform"/>
            <person name="Russ C."/>
            <person name="Nusbaum C."/>
            <person name="Tyler B."/>
            <person name="van West P."/>
            <person name="Dieguez-Uribeondo J."/>
            <person name="de Bruijn I."/>
            <person name="Tripathy S."/>
            <person name="Jiang R."/>
            <person name="Young S.K."/>
            <person name="Zeng Q."/>
            <person name="Gargeya S."/>
            <person name="Fitzgerald M."/>
            <person name="Haas B."/>
            <person name="Abouelleil A."/>
            <person name="Alvarado L."/>
            <person name="Arachchi H.M."/>
            <person name="Berlin A."/>
            <person name="Chapman S.B."/>
            <person name="Goldberg J."/>
            <person name="Griggs A."/>
            <person name="Gujja S."/>
            <person name="Hansen M."/>
            <person name="Howarth C."/>
            <person name="Imamovic A."/>
            <person name="Larimer J."/>
            <person name="McCowen C."/>
            <person name="Montmayeur A."/>
            <person name="Murphy C."/>
            <person name="Neiman D."/>
            <person name="Pearson M."/>
            <person name="Priest M."/>
            <person name="Roberts A."/>
            <person name="Saif S."/>
            <person name="Shea T."/>
            <person name="Sisk P."/>
            <person name="Sykes S."/>
            <person name="Wortman J."/>
            <person name="Nusbaum C."/>
            <person name="Birren B."/>
        </authorList>
    </citation>
    <scope>NUCLEOTIDE SEQUENCE [LARGE SCALE GENOMIC DNA]</scope>
    <source>
        <strain evidence="2 3">VS20</strain>
    </source>
</reference>
<organism evidence="2 3">
    <name type="scientific">Saprolegnia diclina (strain VS20)</name>
    <dbReference type="NCBI Taxonomy" id="1156394"/>
    <lineage>
        <taxon>Eukaryota</taxon>
        <taxon>Sar</taxon>
        <taxon>Stramenopiles</taxon>
        <taxon>Oomycota</taxon>
        <taxon>Saprolegniomycetes</taxon>
        <taxon>Saprolegniales</taxon>
        <taxon>Saprolegniaceae</taxon>
        <taxon>Saprolegnia</taxon>
    </lineage>
</organism>
<dbReference type="STRING" id="1156394.T0S3I7"/>
<proteinExistence type="predicted"/>
<name>T0S3I7_SAPDV</name>
<sequence length="366" mass="41601">MERDEAWGMASPDFLDFLDASPPCVANLSATDECDDADDDANATAQQRFRKRQKRELDFLQSQVAQLSSHLAVLQNIRGLEVRHSSYWEKKARMQKLGRQQATSENTRLKRAIEEQLKAAEILNQLLVKRPKLVAFPTMDMVDWKLRRLPRDPTARTVAYHAFMNDAYERVDTILLRTGILDAPDGLRSVEVSTSDDVMTVDVRGVKTVPCHFLSAALRFWSLWNDASNHILEGTIRVKVLETFGDDGVYIEQTESLGDAMPYLRRLGALKRYVEEDRVIFVFRTVLDDEKYPPVDGLYIGNDMIVLVIERAGDNMAVRRVSMSGELPIQAPANGPLASNPQHLICDFILREVKRTFETLEKLFGD</sequence>
<evidence type="ECO:0000313" key="2">
    <source>
        <dbReference type="EMBL" id="EQC37322.1"/>
    </source>
</evidence>
<dbReference type="EMBL" id="JH767145">
    <property type="protein sequence ID" value="EQC37322.1"/>
    <property type="molecule type" value="Genomic_DNA"/>
</dbReference>
<dbReference type="RefSeq" id="XP_008609484.1">
    <property type="nucleotide sequence ID" value="XM_008611262.1"/>
</dbReference>
<evidence type="ECO:0000256" key="1">
    <source>
        <dbReference type="SAM" id="Coils"/>
    </source>
</evidence>
<evidence type="ECO:0008006" key="4">
    <source>
        <dbReference type="Google" id="ProtNLM"/>
    </source>
</evidence>
<keyword evidence="1" id="KW-0175">Coiled coil</keyword>
<gene>
    <name evidence="2" type="ORF">SDRG_05542</name>
</gene>
<dbReference type="VEuPathDB" id="FungiDB:SDRG_05542"/>